<name>A0A4R5DY48_9ACTN</name>
<dbReference type="AlphaFoldDB" id="A0A4R5DY48"/>
<keyword evidence="2" id="KW-1185">Reference proteome</keyword>
<evidence type="ECO:0000313" key="1">
    <source>
        <dbReference type="EMBL" id="TDE16063.1"/>
    </source>
</evidence>
<organism evidence="1 2">
    <name type="scientific">Jiangella asiatica</name>
    <dbReference type="NCBI Taxonomy" id="2530372"/>
    <lineage>
        <taxon>Bacteria</taxon>
        <taxon>Bacillati</taxon>
        <taxon>Actinomycetota</taxon>
        <taxon>Actinomycetes</taxon>
        <taxon>Jiangellales</taxon>
        <taxon>Jiangellaceae</taxon>
        <taxon>Jiangella</taxon>
    </lineage>
</organism>
<dbReference type="InterPro" id="IPR043519">
    <property type="entry name" value="NT_sf"/>
</dbReference>
<dbReference type="OrthoDB" id="5069422at2"/>
<comment type="caution">
    <text evidence="1">The sequence shown here is derived from an EMBL/GenBank/DDBJ whole genome shotgun (WGS) entry which is preliminary data.</text>
</comment>
<dbReference type="Gene3D" id="3.30.460.10">
    <property type="entry name" value="Beta Polymerase, domain 2"/>
    <property type="match status" value="1"/>
</dbReference>
<dbReference type="RefSeq" id="WP_131890383.1">
    <property type="nucleotide sequence ID" value="NZ_SMKZ01000001.1"/>
</dbReference>
<reference evidence="1 2" key="1">
    <citation type="submission" date="2019-03" db="EMBL/GenBank/DDBJ databases">
        <title>Draft genome sequences of novel Actinobacteria.</title>
        <authorList>
            <person name="Sahin N."/>
            <person name="Ay H."/>
            <person name="Saygin H."/>
        </authorList>
    </citation>
    <scope>NUCLEOTIDE SEQUENCE [LARGE SCALE GENOMIC DNA]</scope>
    <source>
        <strain evidence="1 2">5K138</strain>
    </source>
</reference>
<protein>
    <submittedName>
        <fullName evidence="1">Nucleotidyltransferase domain-containing protein</fullName>
    </submittedName>
</protein>
<proteinExistence type="predicted"/>
<gene>
    <name evidence="1" type="ORF">E1269_01910</name>
</gene>
<dbReference type="GO" id="GO:0016740">
    <property type="term" value="F:transferase activity"/>
    <property type="evidence" value="ECO:0007669"/>
    <property type="project" value="UniProtKB-KW"/>
</dbReference>
<dbReference type="InParanoid" id="A0A4R5DY48"/>
<dbReference type="EMBL" id="SMKZ01000001">
    <property type="protein sequence ID" value="TDE16063.1"/>
    <property type="molecule type" value="Genomic_DNA"/>
</dbReference>
<evidence type="ECO:0000313" key="2">
    <source>
        <dbReference type="Proteomes" id="UP000294739"/>
    </source>
</evidence>
<accession>A0A4R5DY48</accession>
<dbReference type="Proteomes" id="UP000294739">
    <property type="component" value="Unassembled WGS sequence"/>
</dbReference>
<keyword evidence="1" id="KW-0808">Transferase</keyword>
<sequence length="246" mass="26225">MFNPTDRDQLRARLVETARADPRIASAAATGSAAVGAEDRWSDIDLAFGLAAGTDQDAVIADWTAAMYSEHGAVDHLDVPFRRTVYRVFLLASTLQVDLAFAPDGEFGPTAPTFRLIFGTAAEQSPSSPPDPSTLIGMGWLYALHARSSIERGRAWQAEYMISGTRDHVLALACLRHGLPASQGRGMDRLPPDVLGLVAEALVRSLDRAELTRAFRAAVAVLVAEARSADADRADRLAGVLAALSG</sequence>